<sequence>MGREELRPRQQSGTDVDGIATLAEIDLKCSHGAPDFKRAKE</sequence>
<evidence type="ECO:0000313" key="2">
    <source>
        <dbReference type="Proteomes" id="UP000218554"/>
    </source>
</evidence>
<dbReference type="AlphaFoldDB" id="A0AAD1FHQ7"/>
<organism evidence="1 2">
    <name type="scientific">Metapseudomonas furukawaii</name>
    <name type="common">Pseudomonas furukawaii</name>
    <dbReference type="NCBI Taxonomy" id="1149133"/>
    <lineage>
        <taxon>Bacteria</taxon>
        <taxon>Pseudomonadati</taxon>
        <taxon>Pseudomonadota</taxon>
        <taxon>Gammaproteobacteria</taxon>
        <taxon>Pseudomonadales</taxon>
        <taxon>Pseudomonadaceae</taxon>
        <taxon>Metapseudomonas</taxon>
    </lineage>
</organism>
<reference evidence="1 2" key="2">
    <citation type="journal article" date="2017" name="Int. J. Syst. Evol. Microbiol.">
        <title>Pseudomonas furukawaii sp. nov., a polychlorinated biphenyl-degrading bacterium isolated from biphenyl-contaminated soil in Japan.</title>
        <authorList>
            <person name="Kimura N."/>
            <person name="Watanabe T."/>
            <person name="Suenaga H."/>
            <person name="Fujihara H."/>
            <person name="Futagami T."/>
            <person name="Goto M."/>
            <person name="Hanada S."/>
            <person name="Hirose J."/>
        </authorList>
    </citation>
    <scope>NUCLEOTIDE SEQUENCE [LARGE SCALE GENOMIC DNA]</scope>
    <source>
        <strain evidence="2">DSM 10086 / NBRC 110670 / KF707</strain>
    </source>
</reference>
<accession>A0AAD1FHQ7</accession>
<keyword evidence="2" id="KW-1185">Reference proteome</keyword>
<dbReference type="Proteomes" id="UP000218554">
    <property type="component" value="Chromosome"/>
</dbReference>
<protein>
    <submittedName>
        <fullName evidence="1">Uncharacterized protein</fullName>
    </submittedName>
</protein>
<name>A0AAD1FHQ7_METFU</name>
<reference evidence="2" key="1">
    <citation type="submission" date="2015-05" db="EMBL/GenBank/DDBJ databases">
        <title>Draft genome sequencing of a biphenyl-degrading bacterium, Pseudomonas balearica KF707 (=NBRC110670).</title>
        <authorList>
            <person name="Kimura N."/>
            <person name="Hirose J."/>
            <person name="Watanabe T."/>
            <person name="Suenaga H."/>
            <person name="Fujihara H."/>
            <person name="Noguchi M."/>
            <person name="Hashimoto M."/>
            <person name="Shimodaira J."/>
            <person name="Tsuchikane K."/>
            <person name="Hosoyama A."/>
            <person name="Yamazoe A."/>
            <person name="Fujita N."/>
            <person name="Furukawa K."/>
        </authorList>
    </citation>
    <scope>NUCLEOTIDE SEQUENCE [LARGE SCALE GENOMIC DNA]</scope>
    <source>
        <strain evidence="2">DSM 10086 / NBRC 110670 / KF707</strain>
    </source>
</reference>
<dbReference type="KEGG" id="pfuw:KF707C_52870"/>
<proteinExistence type="predicted"/>
<dbReference type="EMBL" id="AP014862">
    <property type="protein sequence ID" value="BAU76975.1"/>
    <property type="molecule type" value="Genomic_DNA"/>
</dbReference>
<gene>
    <name evidence="1" type="ORF">KF707C_52870</name>
</gene>
<evidence type="ECO:0000313" key="1">
    <source>
        <dbReference type="EMBL" id="BAU76975.1"/>
    </source>
</evidence>